<dbReference type="GO" id="GO:0016853">
    <property type="term" value="F:isomerase activity"/>
    <property type="evidence" value="ECO:0007669"/>
    <property type="project" value="UniProtKB-KW"/>
</dbReference>
<dbReference type="InterPro" id="IPR050312">
    <property type="entry name" value="IolE/XylAMocC-like"/>
</dbReference>
<accession>A0ABR5AIM7</accession>
<sequence length="254" mass="28978">MREKFAAQLYTLRDELKKDFYSVLRTLKQMGWAAVQIDGLHGYPAHEIAAVLKETGLRAAGMHIGLDRMNGELETVMEEARTFGTKDFFCHYLEDDMQHVEGYKQAKRELLATASKVTPFGYRVGYHNHDFEFKTVVDGKLALDYLMTPVGNQFLYPEVDTYWVKMAGHDPLDYIRKFPGRIPILHLKDMTADGRKFYAEVGTGLIDFEPILLWGEQHGVEWYAVEQDECPGSPFDSLELSLGNLIAMSEKLGL</sequence>
<dbReference type="Gene3D" id="3.20.20.150">
    <property type="entry name" value="Divalent-metal-dependent TIM barrel enzymes"/>
    <property type="match status" value="1"/>
</dbReference>
<name>A0ABR5AIM7_9BACL</name>
<dbReference type="RefSeq" id="WP_041047574.1">
    <property type="nucleotide sequence ID" value="NZ_JXAK01000015.1"/>
</dbReference>
<keyword evidence="1" id="KW-0413">Isomerase</keyword>
<evidence type="ECO:0000313" key="1">
    <source>
        <dbReference type="EMBL" id="KIL40904.1"/>
    </source>
</evidence>
<evidence type="ECO:0000313" key="2">
    <source>
        <dbReference type="Proteomes" id="UP000031967"/>
    </source>
</evidence>
<dbReference type="InterPro" id="IPR036237">
    <property type="entry name" value="Xyl_isomerase-like_sf"/>
</dbReference>
<dbReference type="PANTHER" id="PTHR12110:SF41">
    <property type="entry name" value="INOSOSE DEHYDRATASE"/>
    <property type="match status" value="1"/>
</dbReference>
<dbReference type="SUPFAM" id="SSF51658">
    <property type="entry name" value="Xylose isomerase-like"/>
    <property type="match status" value="1"/>
</dbReference>
<reference evidence="1 2" key="1">
    <citation type="submission" date="2014-12" db="EMBL/GenBank/DDBJ databases">
        <title>Draft genome sequence of Paenibacillus kamchatkensis strain B-2647.</title>
        <authorList>
            <person name="Karlyshev A.V."/>
            <person name="Kudryashova E.B."/>
        </authorList>
    </citation>
    <scope>NUCLEOTIDE SEQUENCE [LARGE SCALE GENOMIC DNA]</scope>
    <source>
        <strain evidence="1 2">VKM B-2647</strain>
    </source>
</reference>
<keyword evidence="2" id="KW-1185">Reference proteome</keyword>
<protein>
    <submittedName>
        <fullName evidence="1">Xylose isomerase</fullName>
    </submittedName>
</protein>
<dbReference type="PANTHER" id="PTHR12110">
    <property type="entry name" value="HYDROXYPYRUVATE ISOMERASE"/>
    <property type="match status" value="1"/>
</dbReference>
<comment type="caution">
    <text evidence="1">The sequence shown here is derived from an EMBL/GenBank/DDBJ whole genome shotgun (WGS) entry which is preliminary data.</text>
</comment>
<proteinExistence type="predicted"/>
<dbReference type="EMBL" id="JXAK01000015">
    <property type="protein sequence ID" value="KIL40904.1"/>
    <property type="molecule type" value="Genomic_DNA"/>
</dbReference>
<dbReference type="Proteomes" id="UP000031967">
    <property type="component" value="Unassembled WGS sequence"/>
</dbReference>
<gene>
    <name evidence="1" type="ORF">SD70_10800</name>
</gene>
<organism evidence="1 2">
    <name type="scientific">Gordoniibacillus kamchatkensis</name>
    <dbReference type="NCBI Taxonomy" id="1590651"/>
    <lineage>
        <taxon>Bacteria</taxon>
        <taxon>Bacillati</taxon>
        <taxon>Bacillota</taxon>
        <taxon>Bacilli</taxon>
        <taxon>Bacillales</taxon>
        <taxon>Paenibacillaceae</taxon>
        <taxon>Gordoniibacillus</taxon>
    </lineage>
</organism>